<evidence type="ECO:0000256" key="1">
    <source>
        <dbReference type="SAM" id="Phobius"/>
    </source>
</evidence>
<protein>
    <submittedName>
        <fullName evidence="2">Uncharacterized protein</fullName>
    </submittedName>
</protein>
<keyword evidence="1" id="KW-1133">Transmembrane helix</keyword>
<accession>A0A8U0HXR0</accession>
<name>A0A8U0HXR0_9EURY</name>
<feature type="transmembrane region" description="Helical" evidence="1">
    <location>
        <begin position="40"/>
        <end position="62"/>
    </location>
</feature>
<dbReference type="AlphaFoldDB" id="A0A8U0HXR0"/>
<dbReference type="EMBL" id="CP096659">
    <property type="protein sequence ID" value="UPV75426.1"/>
    <property type="molecule type" value="Genomic_DNA"/>
</dbReference>
<evidence type="ECO:0000313" key="3">
    <source>
        <dbReference type="Proteomes" id="UP000830729"/>
    </source>
</evidence>
<keyword evidence="3" id="KW-1185">Reference proteome</keyword>
<dbReference type="KEGG" id="halx:M0R89_04995"/>
<feature type="transmembrane region" description="Helical" evidence="1">
    <location>
        <begin position="12"/>
        <end position="34"/>
    </location>
</feature>
<dbReference type="Proteomes" id="UP000830729">
    <property type="component" value="Chromosome"/>
</dbReference>
<keyword evidence="1" id="KW-0472">Membrane</keyword>
<dbReference type="InterPro" id="IPR055895">
    <property type="entry name" value="DUF7472"/>
</dbReference>
<proteinExistence type="predicted"/>
<sequence>MVDQETRREILVGAGSVGLFIALLVGVGMTYGNGGLTQTGALAVVGVIVLFVLLMSGVGIWMSRQY</sequence>
<organism evidence="2 3">
    <name type="scientific">Halorussus limi</name>
    <dbReference type="NCBI Taxonomy" id="2938695"/>
    <lineage>
        <taxon>Archaea</taxon>
        <taxon>Methanobacteriati</taxon>
        <taxon>Methanobacteriota</taxon>
        <taxon>Stenosarchaea group</taxon>
        <taxon>Halobacteria</taxon>
        <taxon>Halobacteriales</taxon>
        <taxon>Haladaptataceae</taxon>
        <taxon>Halorussus</taxon>
    </lineage>
</organism>
<dbReference type="RefSeq" id="WP_248651468.1">
    <property type="nucleotide sequence ID" value="NZ_CP096659.1"/>
</dbReference>
<dbReference type="GeneID" id="72184532"/>
<dbReference type="Pfam" id="PF24284">
    <property type="entry name" value="DUF7472"/>
    <property type="match status" value="1"/>
</dbReference>
<reference evidence="2 3" key="1">
    <citation type="submission" date="2022-04" db="EMBL/GenBank/DDBJ databases">
        <title>Diverse halophilic archaea isolated from saline environments.</title>
        <authorList>
            <person name="Cui H.-L."/>
        </authorList>
    </citation>
    <scope>NUCLEOTIDE SEQUENCE [LARGE SCALE GENOMIC DNA]</scope>
    <source>
        <strain evidence="2 3">XZYJT49</strain>
    </source>
</reference>
<keyword evidence="1" id="KW-0812">Transmembrane</keyword>
<evidence type="ECO:0000313" key="2">
    <source>
        <dbReference type="EMBL" id="UPV75426.1"/>
    </source>
</evidence>
<gene>
    <name evidence="2" type="ORF">M0R89_04995</name>
</gene>